<evidence type="ECO:0000256" key="13">
    <source>
        <dbReference type="SAM" id="Phobius"/>
    </source>
</evidence>
<organism evidence="14 15">
    <name type="scientific">Paenibacillus thalictri</name>
    <dbReference type="NCBI Taxonomy" id="2527873"/>
    <lineage>
        <taxon>Bacteria</taxon>
        <taxon>Bacillati</taxon>
        <taxon>Bacillota</taxon>
        <taxon>Bacilli</taxon>
        <taxon>Bacillales</taxon>
        <taxon>Paenibacillaceae</taxon>
        <taxon>Paenibacillus</taxon>
    </lineage>
</organism>
<evidence type="ECO:0000256" key="1">
    <source>
        <dbReference type="ARBA" id="ARBA00003408"/>
    </source>
</evidence>
<dbReference type="InterPro" id="IPR050222">
    <property type="entry name" value="MATE_MdtK"/>
</dbReference>
<evidence type="ECO:0000256" key="10">
    <source>
        <dbReference type="ARBA" id="ARBA00023065"/>
    </source>
</evidence>
<dbReference type="EMBL" id="SIRE01000005">
    <property type="protein sequence ID" value="TBL80285.1"/>
    <property type="molecule type" value="Genomic_DNA"/>
</dbReference>
<proteinExistence type="inferred from homology"/>
<dbReference type="CDD" id="cd13137">
    <property type="entry name" value="MATE_NorM_like"/>
    <property type="match status" value="1"/>
</dbReference>
<comment type="subcellular location">
    <subcellularLocation>
        <location evidence="2">Cell membrane</location>
        <topology evidence="2">Multi-pass membrane protein</topology>
    </subcellularLocation>
</comment>
<evidence type="ECO:0000256" key="7">
    <source>
        <dbReference type="ARBA" id="ARBA00022475"/>
    </source>
</evidence>
<feature type="transmembrane region" description="Helical" evidence="13">
    <location>
        <begin position="286"/>
        <end position="306"/>
    </location>
</feature>
<evidence type="ECO:0000256" key="9">
    <source>
        <dbReference type="ARBA" id="ARBA00022989"/>
    </source>
</evidence>
<keyword evidence="15" id="KW-1185">Reference proteome</keyword>
<feature type="transmembrane region" description="Helical" evidence="13">
    <location>
        <begin position="57"/>
        <end position="76"/>
    </location>
</feature>
<keyword evidence="7" id="KW-1003">Cell membrane</keyword>
<dbReference type="PANTHER" id="PTHR43298">
    <property type="entry name" value="MULTIDRUG RESISTANCE PROTEIN NORM-RELATED"/>
    <property type="match status" value="1"/>
</dbReference>
<dbReference type="InterPro" id="IPR002528">
    <property type="entry name" value="MATE_fam"/>
</dbReference>
<dbReference type="PANTHER" id="PTHR43298:SF2">
    <property type="entry name" value="FMN_FAD EXPORTER YEEO-RELATED"/>
    <property type="match status" value="1"/>
</dbReference>
<dbReference type="Proteomes" id="UP000293142">
    <property type="component" value="Unassembled WGS sequence"/>
</dbReference>
<comment type="similarity">
    <text evidence="3">Belongs to the multi antimicrobial extrusion (MATE) (TC 2.A.66.1) family.</text>
</comment>
<feature type="transmembrane region" description="Helical" evidence="13">
    <location>
        <begin position="132"/>
        <end position="153"/>
    </location>
</feature>
<comment type="caution">
    <text evidence="14">The sequence shown here is derived from an EMBL/GenBank/DDBJ whole genome shotgun (WGS) entry which is preliminary data.</text>
</comment>
<comment type="function">
    <text evidence="1">Multidrug efflux pump.</text>
</comment>
<dbReference type="GO" id="GO:0006811">
    <property type="term" value="P:monoatomic ion transport"/>
    <property type="evidence" value="ECO:0007669"/>
    <property type="project" value="UniProtKB-KW"/>
</dbReference>
<keyword evidence="10" id="KW-0406">Ion transport</keyword>
<evidence type="ECO:0000256" key="12">
    <source>
        <dbReference type="ARBA" id="ARBA00031636"/>
    </source>
</evidence>
<dbReference type="GO" id="GO:0015297">
    <property type="term" value="F:antiporter activity"/>
    <property type="evidence" value="ECO:0007669"/>
    <property type="project" value="UniProtKB-KW"/>
</dbReference>
<dbReference type="PIRSF" id="PIRSF006603">
    <property type="entry name" value="DinF"/>
    <property type="match status" value="1"/>
</dbReference>
<name>A0A4Q9DV98_9BACL</name>
<keyword evidence="11 13" id="KW-0472">Membrane</keyword>
<feature type="transmembrane region" description="Helical" evidence="13">
    <location>
        <begin position="195"/>
        <end position="216"/>
    </location>
</feature>
<evidence type="ECO:0000313" key="14">
    <source>
        <dbReference type="EMBL" id="TBL80285.1"/>
    </source>
</evidence>
<evidence type="ECO:0000256" key="6">
    <source>
        <dbReference type="ARBA" id="ARBA00022449"/>
    </source>
</evidence>
<evidence type="ECO:0000256" key="4">
    <source>
        <dbReference type="ARBA" id="ARBA00020268"/>
    </source>
</evidence>
<dbReference type="InterPro" id="IPR048279">
    <property type="entry name" value="MdtK-like"/>
</dbReference>
<keyword evidence="5" id="KW-0813">Transport</keyword>
<evidence type="ECO:0000256" key="3">
    <source>
        <dbReference type="ARBA" id="ARBA00010199"/>
    </source>
</evidence>
<feature type="transmembrane region" description="Helical" evidence="13">
    <location>
        <begin position="20"/>
        <end position="45"/>
    </location>
</feature>
<feature type="transmembrane region" description="Helical" evidence="13">
    <location>
        <begin position="165"/>
        <end position="183"/>
    </location>
</feature>
<dbReference type="NCBIfam" id="TIGR00797">
    <property type="entry name" value="matE"/>
    <property type="match status" value="1"/>
</dbReference>
<evidence type="ECO:0000256" key="2">
    <source>
        <dbReference type="ARBA" id="ARBA00004651"/>
    </source>
</evidence>
<protein>
    <recommendedName>
        <fullName evidence="4">Probable multidrug resistance protein NorM</fullName>
    </recommendedName>
    <alternativeName>
        <fullName evidence="12">Multidrug-efflux transporter</fullName>
    </alternativeName>
</protein>
<feature type="transmembrane region" description="Helical" evidence="13">
    <location>
        <begin position="358"/>
        <end position="381"/>
    </location>
</feature>
<feature type="transmembrane region" description="Helical" evidence="13">
    <location>
        <begin position="318"/>
        <end position="338"/>
    </location>
</feature>
<feature type="transmembrane region" description="Helical" evidence="13">
    <location>
        <begin position="88"/>
        <end position="112"/>
    </location>
</feature>
<evidence type="ECO:0000256" key="5">
    <source>
        <dbReference type="ARBA" id="ARBA00022448"/>
    </source>
</evidence>
<keyword evidence="6" id="KW-0050">Antiport</keyword>
<feature type="transmembrane region" description="Helical" evidence="13">
    <location>
        <begin position="393"/>
        <end position="413"/>
    </location>
</feature>
<reference evidence="14 15" key="1">
    <citation type="submission" date="2019-02" db="EMBL/GenBank/DDBJ databases">
        <title>Paenibacillus sp. nov., isolated from surface-sterilized tissue of Thalictrum simplex L.</title>
        <authorList>
            <person name="Tuo L."/>
        </authorList>
    </citation>
    <scope>NUCLEOTIDE SEQUENCE [LARGE SCALE GENOMIC DNA]</scope>
    <source>
        <strain evidence="14 15">N2SHLJ1</strain>
    </source>
</reference>
<sequence length="459" mass="50126">MSAIETKRITRSVIGRGWPILLESVLFNINTFLDIVMVGSLGAYAVSAVGITDQPLLIVNFILMSMTTVIMTKISVLKGQNDAKQIKVYLVNLIVLAVCIAFIFTLIGQIYAKEIMLLMGAQPDIADISASFFRFVMAGICIRAVSSAITAGLRGIGETKTSMAIILISNASNILFNYLFIFGHFGFPRMGVDGAGLATCLSFVVGFILCMVRLFFVKKGSLLDFEFREIFCLRYGLMKEIFSTSLPLIWERVSVRLGVLITAKFTISIGTLAYAAHTIIGNLTGFSIFLGMALSTTISTFVGECVGRNDYALAKKYINATVKIGIAASSLFTVAFFFFAKPLAQIYTTEPAVIENCIIVLGLTAFVLPFQCTANVLFGAFRGLGDFKSPAKITAIGIAVIRPILTFVLVSVFHFNLLGAWIAINADELFRFAVVLVKYYKYHFENKKLPEQAKPVAAG</sequence>
<gene>
    <name evidence="14" type="ORF">EYB31_07660</name>
</gene>
<keyword evidence="9 13" id="KW-1133">Transmembrane helix</keyword>
<dbReference type="RefSeq" id="WP_131012700.1">
    <property type="nucleotide sequence ID" value="NZ_SIRE01000005.1"/>
</dbReference>
<dbReference type="Pfam" id="PF01554">
    <property type="entry name" value="MatE"/>
    <property type="match status" value="2"/>
</dbReference>
<evidence type="ECO:0000256" key="11">
    <source>
        <dbReference type="ARBA" id="ARBA00023136"/>
    </source>
</evidence>
<dbReference type="GO" id="GO:0005886">
    <property type="term" value="C:plasma membrane"/>
    <property type="evidence" value="ECO:0007669"/>
    <property type="project" value="UniProtKB-SubCell"/>
</dbReference>
<dbReference type="GO" id="GO:0042910">
    <property type="term" value="F:xenobiotic transmembrane transporter activity"/>
    <property type="evidence" value="ECO:0007669"/>
    <property type="project" value="InterPro"/>
</dbReference>
<evidence type="ECO:0000256" key="8">
    <source>
        <dbReference type="ARBA" id="ARBA00022692"/>
    </source>
</evidence>
<dbReference type="AlphaFoldDB" id="A0A4Q9DV98"/>
<keyword evidence="8 13" id="KW-0812">Transmembrane</keyword>
<dbReference type="OrthoDB" id="9780160at2"/>
<evidence type="ECO:0000313" key="15">
    <source>
        <dbReference type="Proteomes" id="UP000293142"/>
    </source>
</evidence>
<accession>A0A4Q9DV98</accession>